<name>A0A6L6VHM7_AGRVI</name>
<dbReference type="InterPro" id="IPR016032">
    <property type="entry name" value="Sig_transdc_resp-reg_C-effctor"/>
</dbReference>
<evidence type="ECO:0000313" key="3">
    <source>
        <dbReference type="Proteomes" id="UP000477951"/>
    </source>
</evidence>
<dbReference type="Proteomes" id="UP000477951">
    <property type="component" value="Unassembled WGS sequence"/>
</dbReference>
<comment type="caution">
    <text evidence="2">The sequence shown here is derived from an EMBL/GenBank/DDBJ whole genome shotgun (WGS) entry which is preliminary data.</text>
</comment>
<dbReference type="EMBL" id="WPHR01000016">
    <property type="protein sequence ID" value="MUZ74521.1"/>
    <property type="molecule type" value="Genomic_DNA"/>
</dbReference>
<dbReference type="GO" id="GO:0006355">
    <property type="term" value="P:regulation of DNA-templated transcription"/>
    <property type="evidence" value="ECO:0007669"/>
    <property type="project" value="InterPro"/>
</dbReference>
<dbReference type="SUPFAM" id="SSF46894">
    <property type="entry name" value="C-terminal effector domain of the bipartite response regulators"/>
    <property type="match status" value="1"/>
</dbReference>
<feature type="domain" description="HTH luxR-type" evidence="1">
    <location>
        <begin position="1"/>
        <end position="56"/>
    </location>
</feature>
<gene>
    <name evidence="2" type="ORF">GOZ90_17685</name>
</gene>
<dbReference type="GO" id="GO:0003677">
    <property type="term" value="F:DNA binding"/>
    <property type="evidence" value="ECO:0007669"/>
    <property type="project" value="InterPro"/>
</dbReference>
<proteinExistence type="predicted"/>
<protein>
    <submittedName>
        <fullName evidence="2">LuxR family transcriptional regulator</fullName>
    </submittedName>
</protein>
<organism evidence="2 3">
    <name type="scientific">Agrobacterium vitis</name>
    <name type="common">Rhizobium vitis</name>
    <dbReference type="NCBI Taxonomy" id="373"/>
    <lineage>
        <taxon>Bacteria</taxon>
        <taxon>Pseudomonadati</taxon>
        <taxon>Pseudomonadota</taxon>
        <taxon>Alphaproteobacteria</taxon>
        <taxon>Hyphomicrobiales</taxon>
        <taxon>Rhizobiaceae</taxon>
        <taxon>Rhizobium/Agrobacterium group</taxon>
        <taxon>Agrobacterium</taxon>
    </lineage>
</organism>
<dbReference type="InterPro" id="IPR036388">
    <property type="entry name" value="WH-like_DNA-bd_sf"/>
</dbReference>
<dbReference type="InterPro" id="IPR000792">
    <property type="entry name" value="Tscrpt_reg_LuxR_C"/>
</dbReference>
<reference evidence="2 3" key="1">
    <citation type="submission" date="2019-12" db="EMBL/GenBank/DDBJ databases">
        <title>Whole-genome sequencing of Allorhizobium vitis.</title>
        <authorList>
            <person name="Gan H.M."/>
            <person name="Szegedi E."/>
            <person name="Burr T."/>
            <person name="Savka M.A."/>
        </authorList>
    </citation>
    <scope>NUCLEOTIDE SEQUENCE [LARGE SCALE GENOMIC DNA]</scope>
    <source>
        <strain evidence="2 3">CG516</strain>
    </source>
</reference>
<sequence length="62" mass="6709">MLSPTERSCLRWLSKGRGIKEIARLEAKSVSEIEECLASAMASLEAKTIEDALRKAGISASD</sequence>
<evidence type="ECO:0000313" key="2">
    <source>
        <dbReference type="EMBL" id="MUZ74521.1"/>
    </source>
</evidence>
<evidence type="ECO:0000259" key="1">
    <source>
        <dbReference type="SMART" id="SM00421"/>
    </source>
</evidence>
<dbReference type="AlphaFoldDB" id="A0A6L6VHM7"/>
<dbReference type="SMART" id="SM00421">
    <property type="entry name" value="HTH_LUXR"/>
    <property type="match status" value="1"/>
</dbReference>
<accession>A0A6L6VHM7</accession>
<dbReference type="Gene3D" id="1.10.10.10">
    <property type="entry name" value="Winged helix-like DNA-binding domain superfamily/Winged helix DNA-binding domain"/>
    <property type="match status" value="1"/>
</dbReference>